<dbReference type="SUPFAM" id="SSF53137">
    <property type="entry name" value="Translational machinery components"/>
    <property type="match status" value="1"/>
</dbReference>
<dbReference type="Pfam" id="PF00861">
    <property type="entry name" value="Ribosomal_L18p"/>
    <property type="match status" value="1"/>
</dbReference>
<evidence type="ECO:0000313" key="18">
    <source>
        <dbReference type="EMBL" id="EEC84639.1"/>
    </source>
</evidence>
<evidence type="ECO:0000256" key="1">
    <source>
        <dbReference type="ARBA" id="ARBA00004653"/>
    </source>
</evidence>
<dbReference type="OMA" id="ELECIDW"/>
<comment type="similarity">
    <text evidence="2">Belongs to the universal ribosomal protein uL18 family.</text>
</comment>
<dbReference type="PANTHER" id="PTHR32044">
    <property type="entry name" value="GLUCOMANNAN 4-BETA-MANNOSYLTRANSFERASE 9"/>
    <property type="match status" value="1"/>
</dbReference>
<keyword evidence="11" id="KW-0961">Cell wall biogenesis/degradation</keyword>
<dbReference type="Gene3D" id="3.90.550.10">
    <property type="entry name" value="Spore Coat Polysaccharide Biosynthesis Protein SpsA, Chain A"/>
    <property type="match status" value="1"/>
</dbReference>
<proteinExistence type="inferred from homology"/>
<dbReference type="Proteomes" id="UP000007015">
    <property type="component" value="Chromosome 9"/>
</dbReference>
<gene>
    <name evidence="18" type="ORF">OsI_31516</name>
</gene>
<dbReference type="FunFam" id="3.90.550.10:FF:000057">
    <property type="entry name" value="Glycosyltransferase-like protein, family 2"/>
    <property type="match status" value="1"/>
</dbReference>
<evidence type="ECO:0000256" key="10">
    <source>
        <dbReference type="ARBA" id="ARBA00023274"/>
    </source>
</evidence>
<evidence type="ECO:0000256" key="15">
    <source>
        <dbReference type="ARBA" id="ARBA00066505"/>
    </source>
</evidence>
<evidence type="ECO:0000256" key="11">
    <source>
        <dbReference type="ARBA" id="ARBA00023316"/>
    </source>
</evidence>
<keyword evidence="9" id="KW-0472">Membrane</keyword>
<comment type="function">
    <text evidence="13">Probable mannan synthase which consists of a 4-beta-mannosyltransferase activity on mannan using GDP-mannose. The beta-1,4-mannan product is the backbone for galactomannan synthesis by galactomannan galactosyltransferase. Galactomannan is a noncellulosic polysaccharides of plant cell wall.</text>
</comment>
<dbReference type="InterPro" id="IPR029044">
    <property type="entry name" value="Nucleotide-diphossugar_trans"/>
</dbReference>
<evidence type="ECO:0000256" key="7">
    <source>
        <dbReference type="ARBA" id="ARBA00022989"/>
    </source>
</evidence>
<dbReference type="STRING" id="39946.B8BCE8"/>
<evidence type="ECO:0000256" key="16">
    <source>
        <dbReference type="ARBA" id="ARBA00076024"/>
    </source>
</evidence>
<dbReference type="CDD" id="cd00432">
    <property type="entry name" value="Ribosomal_L18_L5e"/>
    <property type="match status" value="1"/>
</dbReference>
<accession>B8BCE8</accession>
<comment type="similarity">
    <text evidence="14">Belongs to the glycosyltransferase 2 family. Plant cellulose synthase-like A subfamily.</text>
</comment>
<evidence type="ECO:0000256" key="14">
    <source>
        <dbReference type="ARBA" id="ARBA00060879"/>
    </source>
</evidence>
<dbReference type="PANTHER" id="PTHR32044:SF43">
    <property type="entry name" value="GLUCOMANNAN 4-BETA-MANNOSYLTRANSFERASE 4-RELATED"/>
    <property type="match status" value="1"/>
</dbReference>
<keyword evidence="3" id="KW-0328">Glycosyltransferase</keyword>
<dbReference type="Gramene" id="BGIOSGA030832-TA">
    <property type="protein sequence ID" value="BGIOSGA030832-PA"/>
    <property type="gene ID" value="BGIOSGA030832"/>
</dbReference>
<keyword evidence="7" id="KW-1133">Transmembrane helix</keyword>
<name>B8BCE8_ORYSI</name>
<evidence type="ECO:0000256" key="5">
    <source>
        <dbReference type="ARBA" id="ARBA00022692"/>
    </source>
</evidence>
<comment type="subcellular location">
    <subcellularLocation>
        <location evidence="1">Golgi apparatus membrane</location>
        <topology evidence="1">Multi-pass membrane protein</topology>
    </subcellularLocation>
</comment>
<dbReference type="SUPFAM" id="SSF53448">
    <property type="entry name" value="Nucleotide-diphospho-sugar transferases"/>
    <property type="match status" value="1"/>
</dbReference>
<keyword evidence="8" id="KW-0333">Golgi apparatus</keyword>
<dbReference type="EMBL" id="CM000134">
    <property type="protein sequence ID" value="EEC84639.1"/>
    <property type="molecule type" value="Genomic_DNA"/>
</dbReference>
<evidence type="ECO:0000256" key="3">
    <source>
        <dbReference type="ARBA" id="ARBA00022676"/>
    </source>
</evidence>
<dbReference type="AlphaFoldDB" id="B8BCE8"/>
<dbReference type="GO" id="GO:0000139">
    <property type="term" value="C:Golgi membrane"/>
    <property type="evidence" value="ECO:0007669"/>
    <property type="project" value="UniProtKB-SubCell"/>
</dbReference>
<evidence type="ECO:0000256" key="4">
    <source>
        <dbReference type="ARBA" id="ARBA00022679"/>
    </source>
</evidence>
<dbReference type="GO" id="GO:0071555">
    <property type="term" value="P:cell wall organization"/>
    <property type="evidence" value="ECO:0007669"/>
    <property type="project" value="UniProtKB-KW"/>
</dbReference>
<dbReference type="GO" id="GO:0003735">
    <property type="term" value="F:structural constituent of ribosome"/>
    <property type="evidence" value="ECO:0007669"/>
    <property type="project" value="InterPro"/>
</dbReference>
<dbReference type="GO" id="GO:0047259">
    <property type="term" value="F:glucomannan 4-beta-mannosyltransferase activity"/>
    <property type="evidence" value="ECO:0007669"/>
    <property type="project" value="UniProtKB-EC"/>
</dbReference>
<evidence type="ECO:0000256" key="2">
    <source>
        <dbReference type="ARBA" id="ARBA00007116"/>
    </source>
</evidence>
<sequence>MASLRAATGLPFSPRPACCRPPSSPGSGRGFVFPPRFAPGVFLFFPLDSAGGSGVARRRAYPRIEATARHGARKENPKVRNRRLQKKFNGTATKPRLSVFCSNRQLYAMLVDDHNKKILFYGSTLQKAICGDPPCGAVEAAGRIGEELIRACKELDITEISSYDRNGFARGEKMMAFEVPDLVELECIDWARKEINIKYEIRDNRKGYKAGALKKGMEHIYTQQCDFVAIFDADFQPESDFLLKIIPFLVHNPKIGLVQTRWEFVNYDVCLMTRIQKMSLDYHFKVEQESGSSMHSFFGFNGTAAVWRVSATINEAGGWKDHTTVEDMDLAVRLLRVNSQVPSKPTDIGSIDGLVGVSVWKKLHLLYSFFFVRRVVAPILTFLFYRVVIPLSVMVPEVSIPVWGMVCIPTAITIMNAIRNPGSLHLMPFWILFENVMAMHRTRAALTGLFETMNVNQWVVTEKVGDHVKDKLEVPLLEPLKPTDCVERIYIPELVVAFYLLEGFSGRNATGVNRSKDV</sequence>
<dbReference type="EC" id="2.4.1.32" evidence="15"/>
<dbReference type="InterPro" id="IPR057268">
    <property type="entry name" value="Ribosomal_L18"/>
</dbReference>
<feature type="domain" description="Glycosyltransferase 2-like" evidence="17">
    <location>
        <begin position="228"/>
        <end position="340"/>
    </location>
</feature>
<dbReference type="Pfam" id="PF13632">
    <property type="entry name" value="Glyco_trans_2_3"/>
    <property type="match status" value="1"/>
</dbReference>
<organism evidence="18 19">
    <name type="scientific">Oryza sativa subsp. indica</name>
    <name type="common">Rice</name>
    <dbReference type="NCBI Taxonomy" id="39946"/>
    <lineage>
        <taxon>Eukaryota</taxon>
        <taxon>Viridiplantae</taxon>
        <taxon>Streptophyta</taxon>
        <taxon>Embryophyta</taxon>
        <taxon>Tracheophyta</taxon>
        <taxon>Spermatophyta</taxon>
        <taxon>Magnoliopsida</taxon>
        <taxon>Liliopsida</taxon>
        <taxon>Poales</taxon>
        <taxon>Poaceae</taxon>
        <taxon>BOP clade</taxon>
        <taxon>Oryzoideae</taxon>
        <taxon>Oryzeae</taxon>
        <taxon>Oryzinae</taxon>
        <taxon>Oryza</taxon>
        <taxon>Oryza sativa</taxon>
    </lineage>
</organism>
<evidence type="ECO:0000313" key="19">
    <source>
        <dbReference type="Proteomes" id="UP000007015"/>
    </source>
</evidence>
<dbReference type="InterPro" id="IPR001173">
    <property type="entry name" value="Glyco_trans_2-like"/>
</dbReference>
<dbReference type="HOGENOM" id="CLU_427877_0_0_1"/>
<evidence type="ECO:0000256" key="9">
    <source>
        <dbReference type="ARBA" id="ARBA00023136"/>
    </source>
</evidence>
<keyword evidence="5" id="KW-0812">Transmembrane</keyword>
<evidence type="ECO:0000256" key="8">
    <source>
        <dbReference type="ARBA" id="ARBA00023034"/>
    </source>
</evidence>
<keyword evidence="19" id="KW-1185">Reference proteome</keyword>
<evidence type="ECO:0000256" key="13">
    <source>
        <dbReference type="ARBA" id="ARBA00056537"/>
    </source>
</evidence>
<keyword evidence="4" id="KW-0808">Transferase</keyword>
<protein>
    <recommendedName>
        <fullName evidence="15">glucomannan 4-beta-mannosyltransferase</fullName>
        <ecNumber evidence="15">2.4.1.32</ecNumber>
    </recommendedName>
    <alternativeName>
        <fullName evidence="16">Glucomannan synthase</fullName>
    </alternativeName>
</protein>
<dbReference type="InterPro" id="IPR005484">
    <property type="entry name" value="Ribosomal_uL18_bac/plant/anim"/>
</dbReference>
<evidence type="ECO:0000256" key="6">
    <source>
        <dbReference type="ARBA" id="ARBA00022980"/>
    </source>
</evidence>
<dbReference type="GO" id="GO:0005840">
    <property type="term" value="C:ribosome"/>
    <property type="evidence" value="ECO:0007669"/>
    <property type="project" value="UniProtKB-KW"/>
</dbReference>
<evidence type="ECO:0000256" key="12">
    <source>
        <dbReference type="ARBA" id="ARBA00051800"/>
    </source>
</evidence>
<evidence type="ECO:0000259" key="17">
    <source>
        <dbReference type="Pfam" id="PF13632"/>
    </source>
</evidence>
<dbReference type="GO" id="GO:0051753">
    <property type="term" value="F:mannan synthase activity"/>
    <property type="evidence" value="ECO:0007669"/>
    <property type="project" value="TreeGrafter"/>
</dbReference>
<keyword evidence="6" id="KW-0689">Ribosomal protein</keyword>
<comment type="catalytic activity">
    <reaction evidence="12">
        <text>GDP-mannose + (glucomannan)n = GDP + (glucomannan)n+1.</text>
        <dbReference type="EC" id="2.4.1.32"/>
    </reaction>
</comment>
<dbReference type="GO" id="GO:0006412">
    <property type="term" value="P:translation"/>
    <property type="evidence" value="ECO:0007669"/>
    <property type="project" value="InterPro"/>
</dbReference>
<reference evidence="18 19" key="1">
    <citation type="journal article" date="2005" name="PLoS Biol.">
        <title>The genomes of Oryza sativa: a history of duplications.</title>
        <authorList>
            <person name="Yu J."/>
            <person name="Wang J."/>
            <person name="Lin W."/>
            <person name="Li S."/>
            <person name="Li H."/>
            <person name="Zhou J."/>
            <person name="Ni P."/>
            <person name="Dong W."/>
            <person name="Hu S."/>
            <person name="Zeng C."/>
            <person name="Zhang J."/>
            <person name="Zhang Y."/>
            <person name="Li R."/>
            <person name="Xu Z."/>
            <person name="Li S."/>
            <person name="Li X."/>
            <person name="Zheng H."/>
            <person name="Cong L."/>
            <person name="Lin L."/>
            <person name="Yin J."/>
            <person name="Geng J."/>
            <person name="Li G."/>
            <person name="Shi J."/>
            <person name="Liu J."/>
            <person name="Lv H."/>
            <person name="Li J."/>
            <person name="Wang J."/>
            <person name="Deng Y."/>
            <person name="Ran L."/>
            <person name="Shi X."/>
            <person name="Wang X."/>
            <person name="Wu Q."/>
            <person name="Li C."/>
            <person name="Ren X."/>
            <person name="Wang J."/>
            <person name="Wang X."/>
            <person name="Li D."/>
            <person name="Liu D."/>
            <person name="Zhang X."/>
            <person name="Ji Z."/>
            <person name="Zhao W."/>
            <person name="Sun Y."/>
            <person name="Zhang Z."/>
            <person name="Bao J."/>
            <person name="Han Y."/>
            <person name="Dong L."/>
            <person name="Ji J."/>
            <person name="Chen P."/>
            <person name="Wu S."/>
            <person name="Liu J."/>
            <person name="Xiao Y."/>
            <person name="Bu D."/>
            <person name="Tan J."/>
            <person name="Yang L."/>
            <person name="Ye C."/>
            <person name="Zhang J."/>
            <person name="Xu J."/>
            <person name="Zhou Y."/>
            <person name="Yu Y."/>
            <person name="Zhang B."/>
            <person name="Zhuang S."/>
            <person name="Wei H."/>
            <person name="Liu B."/>
            <person name="Lei M."/>
            <person name="Yu H."/>
            <person name="Li Y."/>
            <person name="Xu H."/>
            <person name="Wei S."/>
            <person name="He X."/>
            <person name="Fang L."/>
            <person name="Zhang Z."/>
            <person name="Zhang Y."/>
            <person name="Huang X."/>
            <person name="Su Z."/>
            <person name="Tong W."/>
            <person name="Li J."/>
            <person name="Tong Z."/>
            <person name="Li S."/>
            <person name="Ye J."/>
            <person name="Wang L."/>
            <person name="Fang L."/>
            <person name="Lei T."/>
            <person name="Chen C."/>
            <person name="Chen H."/>
            <person name="Xu Z."/>
            <person name="Li H."/>
            <person name="Huang H."/>
            <person name="Zhang F."/>
            <person name="Xu H."/>
            <person name="Li N."/>
            <person name="Zhao C."/>
            <person name="Li S."/>
            <person name="Dong L."/>
            <person name="Huang Y."/>
            <person name="Li L."/>
            <person name="Xi Y."/>
            <person name="Qi Q."/>
            <person name="Li W."/>
            <person name="Zhang B."/>
            <person name="Hu W."/>
            <person name="Zhang Y."/>
            <person name="Tian X."/>
            <person name="Jiao Y."/>
            <person name="Liang X."/>
            <person name="Jin J."/>
            <person name="Gao L."/>
            <person name="Zheng W."/>
            <person name="Hao B."/>
            <person name="Liu S."/>
            <person name="Wang W."/>
            <person name="Yuan L."/>
            <person name="Cao M."/>
            <person name="McDermott J."/>
            <person name="Samudrala R."/>
            <person name="Wang J."/>
            <person name="Wong G.K."/>
            <person name="Yang H."/>
        </authorList>
    </citation>
    <scope>NUCLEOTIDE SEQUENCE [LARGE SCALE GENOMIC DNA]</scope>
    <source>
        <strain evidence="19">cv. 93-11</strain>
    </source>
</reference>
<dbReference type="GO" id="GO:1990904">
    <property type="term" value="C:ribonucleoprotein complex"/>
    <property type="evidence" value="ECO:0007669"/>
    <property type="project" value="UniProtKB-KW"/>
</dbReference>
<keyword evidence="10" id="KW-0687">Ribonucleoprotein</keyword>